<evidence type="ECO:0000256" key="1">
    <source>
        <dbReference type="ARBA" id="ARBA00004651"/>
    </source>
</evidence>
<keyword evidence="2" id="KW-1003">Cell membrane</keyword>
<feature type="transmembrane region" description="Helical" evidence="6">
    <location>
        <begin position="21"/>
        <end position="42"/>
    </location>
</feature>
<feature type="transmembrane region" description="Helical" evidence="6">
    <location>
        <begin position="363"/>
        <end position="384"/>
    </location>
</feature>
<feature type="domain" description="MacB-like periplasmic core" evidence="8">
    <location>
        <begin position="438"/>
        <end position="628"/>
    </location>
</feature>
<sequence>MSYHISASLRKSLADVTRRKGRTLLVVLGIFIGVFGLTAITLTQDQLFAAFAFSVGNQATQPDLVVDVNRLDSRLVPALLAVPHIERVQEETTLMTQWHVSRAPGHVDFTIISYPDLQHPPITPFELVSGHYPGAGEIVMEYGDVAIQPFAIGDLIMVDTAHGVARLRVVGLARTPGVNPATTDSARGYMGENALQSLPAFTDVTTAPPLGPIRLSHLAIKLASMTQVSTTAQALGPLFHSHGVTVLGISFPTPIIAQLRQLDGIFTLLRILALLAVVMSAILLLNTVATLVTEQTATIGIMKAIGGTRFSILRGYVLSIGLYSLLATVPGLVLGILSGAGLASFLAQRIPLAQGPLIVTPQLIALSLILGFGVPLCASLWPLLNGSRITVRAALAAYGINKGKGASALARIGGYLTWVPQIIWLGLRSVFRKRTSAALTLLMLTVSGASFLTVQTAAGSVNKTVGSAWTHIHADVEVYVDESYSQARTQLDTLPNVRRIERFGVAGAQTPWGKLGLWGVEPQTQIYHYQLTSGRWLREGDTNVVLISDAVAAQTGLHVGSRLVVTSLEGNKPINWTVIGTLNEAVDSLGQIGTAVVPVTTLYQFEGTPPASVADYVNKLLVQAKDSTPAGVNRLANQIDTVGTNLILSGSVGRGTGLGPVFLVQDEALRHQRNFYVLYAVLYAVALLTGAAGILGLASTLTASVVERQREVGLVRAMGASSWRVGQIFWVEGLTLGGIAWCLGALLGLPLAYAFLQFFSRLVIAVDFVVDPLAFLVMLAALLLIVTLASIIPARRASRLRIADLLRYE</sequence>
<keyword evidence="3 6" id="KW-0812">Transmembrane</keyword>
<feature type="transmembrane region" description="Helical" evidence="6">
    <location>
        <begin position="313"/>
        <end position="343"/>
    </location>
</feature>
<dbReference type="Pfam" id="PF12704">
    <property type="entry name" value="MacB_PCD"/>
    <property type="match status" value="2"/>
</dbReference>
<gene>
    <name evidence="9" type="ORF">KSX_58930</name>
</gene>
<feature type="domain" description="MacB-like periplasmic core" evidence="8">
    <location>
        <begin position="23"/>
        <end position="235"/>
    </location>
</feature>
<feature type="domain" description="ABC3 transporter permease C-terminal" evidence="7">
    <location>
        <begin position="271"/>
        <end position="389"/>
    </location>
</feature>
<keyword evidence="10" id="KW-1185">Reference proteome</keyword>
<name>A0A8J3I6F2_9CHLR</name>
<feature type="transmembrane region" description="Helical" evidence="6">
    <location>
        <begin position="773"/>
        <end position="792"/>
    </location>
</feature>
<dbReference type="GO" id="GO:0005886">
    <property type="term" value="C:plasma membrane"/>
    <property type="evidence" value="ECO:0007669"/>
    <property type="project" value="UniProtKB-SubCell"/>
</dbReference>
<evidence type="ECO:0000313" key="10">
    <source>
        <dbReference type="Proteomes" id="UP000612362"/>
    </source>
</evidence>
<comment type="subcellular location">
    <subcellularLocation>
        <location evidence="1">Cell membrane</location>
        <topology evidence="1">Multi-pass membrane protein</topology>
    </subcellularLocation>
</comment>
<organism evidence="9 10">
    <name type="scientific">Ktedonospora formicarum</name>
    <dbReference type="NCBI Taxonomy" id="2778364"/>
    <lineage>
        <taxon>Bacteria</taxon>
        <taxon>Bacillati</taxon>
        <taxon>Chloroflexota</taxon>
        <taxon>Ktedonobacteria</taxon>
        <taxon>Ktedonobacterales</taxon>
        <taxon>Ktedonobacteraceae</taxon>
        <taxon>Ktedonospora</taxon>
    </lineage>
</organism>
<dbReference type="PANTHER" id="PTHR30572">
    <property type="entry name" value="MEMBRANE COMPONENT OF TRANSPORTER-RELATED"/>
    <property type="match status" value="1"/>
</dbReference>
<accession>A0A8J3I6F2</accession>
<dbReference type="InterPro" id="IPR003838">
    <property type="entry name" value="ABC3_permease_C"/>
</dbReference>
<comment type="caution">
    <text evidence="9">The sequence shown here is derived from an EMBL/GenBank/DDBJ whole genome shotgun (WGS) entry which is preliminary data.</text>
</comment>
<evidence type="ECO:0000256" key="6">
    <source>
        <dbReference type="SAM" id="Phobius"/>
    </source>
</evidence>
<evidence type="ECO:0000259" key="7">
    <source>
        <dbReference type="Pfam" id="PF02687"/>
    </source>
</evidence>
<feature type="transmembrane region" description="Helical" evidence="6">
    <location>
        <begin position="727"/>
        <end position="753"/>
    </location>
</feature>
<evidence type="ECO:0000256" key="3">
    <source>
        <dbReference type="ARBA" id="ARBA00022692"/>
    </source>
</evidence>
<dbReference type="Proteomes" id="UP000612362">
    <property type="component" value="Unassembled WGS sequence"/>
</dbReference>
<dbReference type="InterPro" id="IPR025857">
    <property type="entry name" value="MacB_PCD"/>
</dbReference>
<dbReference type="Pfam" id="PF02687">
    <property type="entry name" value="FtsX"/>
    <property type="match status" value="2"/>
</dbReference>
<dbReference type="RefSeq" id="WP_220196971.1">
    <property type="nucleotide sequence ID" value="NZ_BNJF01000003.1"/>
</dbReference>
<evidence type="ECO:0000256" key="2">
    <source>
        <dbReference type="ARBA" id="ARBA00022475"/>
    </source>
</evidence>
<evidence type="ECO:0008006" key="11">
    <source>
        <dbReference type="Google" id="ProtNLM"/>
    </source>
</evidence>
<feature type="transmembrane region" description="Helical" evidence="6">
    <location>
        <begin position="676"/>
        <end position="706"/>
    </location>
</feature>
<dbReference type="AlphaFoldDB" id="A0A8J3I6F2"/>
<proteinExistence type="predicted"/>
<evidence type="ECO:0000313" key="9">
    <source>
        <dbReference type="EMBL" id="GHO47730.1"/>
    </source>
</evidence>
<keyword evidence="4 6" id="KW-1133">Transmembrane helix</keyword>
<feature type="transmembrane region" description="Helical" evidence="6">
    <location>
        <begin position="268"/>
        <end position="292"/>
    </location>
</feature>
<feature type="transmembrane region" description="Helical" evidence="6">
    <location>
        <begin position="437"/>
        <end position="458"/>
    </location>
</feature>
<dbReference type="InterPro" id="IPR050250">
    <property type="entry name" value="Macrolide_Exporter_MacB"/>
</dbReference>
<reference evidence="9" key="1">
    <citation type="submission" date="2020-10" db="EMBL/GenBank/DDBJ databases">
        <title>Taxonomic study of unclassified bacteria belonging to the class Ktedonobacteria.</title>
        <authorList>
            <person name="Yabe S."/>
            <person name="Wang C.M."/>
            <person name="Zheng Y."/>
            <person name="Sakai Y."/>
            <person name="Cavaletti L."/>
            <person name="Monciardini P."/>
            <person name="Donadio S."/>
        </authorList>
    </citation>
    <scope>NUCLEOTIDE SEQUENCE</scope>
    <source>
        <strain evidence="9">SOSP1-1</strain>
    </source>
</reference>
<evidence type="ECO:0000256" key="5">
    <source>
        <dbReference type="ARBA" id="ARBA00023136"/>
    </source>
</evidence>
<keyword evidence="5 6" id="KW-0472">Membrane</keyword>
<dbReference type="EMBL" id="BNJF01000003">
    <property type="protein sequence ID" value="GHO47730.1"/>
    <property type="molecule type" value="Genomic_DNA"/>
</dbReference>
<feature type="domain" description="ABC3 transporter permease C-terminal" evidence="7">
    <location>
        <begin position="684"/>
        <end position="800"/>
    </location>
</feature>
<evidence type="ECO:0000259" key="8">
    <source>
        <dbReference type="Pfam" id="PF12704"/>
    </source>
</evidence>
<evidence type="ECO:0000256" key="4">
    <source>
        <dbReference type="ARBA" id="ARBA00022989"/>
    </source>
</evidence>
<protein>
    <recommendedName>
        <fullName evidence="11">ABC transporter permease</fullName>
    </recommendedName>
</protein>
<dbReference type="PANTHER" id="PTHR30572:SF15">
    <property type="entry name" value="ABC TRANSPORTER PERMEASE"/>
    <property type="match status" value="1"/>
</dbReference>
<dbReference type="GO" id="GO:0022857">
    <property type="term" value="F:transmembrane transporter activity"/>
    <property type="evidence" value="ECO:0007669"/>
    <property type="project" value="TreeGrafter"/>
</dbReference>